<accession>A0A165CG51</accession>
<keyword evidence="3" id="KW-1185">Reference proteome</keyword>
<sequence length="205" mass="23426">MPTIELNTEELPLHEQYVRKEVLAKHGKFIRSEYEGTIQYRIHILIKEKMSKQLRLHLNLLRRQKGGECHFSGHTFQRASNKPGYDKVCITATRLVKYRFSTEDDDLVFQAAVRAIELVPNPWLLLRSSVWELPDPQVLDRSIDRIMEGWRLHIPELTESSSDGESEASPREADHAWVVDGGESGAKGVGQLARDSVGQRRLTLG</sequence>
<reference evidence="2 3" key="1">
    <citation type="journal article" date="2016" name="Mol. Biol. Evol.">
        <title>Comparative Genomics of Early-Diverging Mushroom-Forming Fungi Provides Insights into the Origins of Lignocellulose Decay Capabilities.</title>
        <authorList>
            <person name="Nagy L.G."/>
            <person name="Riley R."/>
            <person name="Tritt A."/>
            <person name="Adam C."/>
            <person name="Daum C."/>
            <person name="Floudas D."/>
            <person name="Sun H."/>
            <person name="Yadav J.S."/>
            <person name="Pangilinan J."/>
            <person name="Larsson K.H."/>
            <person name="Matsuura K."/>
            <person name="Barry K."/>
            <person name="Labutti K."/>
            <person name="Kuo R."/>
            <person name="Ohm R.A."/>
            <person name="Bhattacharya S.S."/>
            <person name="Shirouzu T."/>
            <person name="Yoshinaga Y."/>
            <person name="Martin F.M."/>
            <person name="Grigoriev I.V."/>
            <person name="Hibbett D.S."/>
        </authorList>
    </citation>
    <scope>NUCLEOTIDE SEQUENCE [LARGE SCALE GENOMIC DNA]</scope>
    <source>
        <strain evidence="2 3">HHB12733</strain>
    </source>
</reference>
<evidence type="ECO:0000313" key="2">
    <source>
        <dbReference type="EMBL" id="KZT50733.1"/>
    </source>
</evidence>
<name>A0A165CG51_9BASI</name>
<dbReference type="EMBL" id="KV424148">
    <property type="protein sequence ID" value="KZT50733.1"/>
    <property type="molecule type" value="Genomic_DNA"/>
</dbReference>
<gene>
    <name evidence="2" type="ORF">CALCODRAFT_504403</name>
</gene>
<evidence type="ECO:0000256" key="1">
    <source>
        <dbReference type="SAM" id="MobiDB-lite"/>
    </source>
</evidence>
<organism evidence="2 3">
    <name type="scientific">Calocera cornea HHB12733</name>
    <dbReference type="NCBI Taxonomy" id="1353952"/>
    <lineage>
        <taxon>Eukaryota</taxon>
        <taxon>Fungi</taxon>
        <taxon>Dikarya</taxon>
        <taxon>Basidiomycota</taxon>
        <taxon>Agaricomycotina</taxon>
        <taxon>Dacrymycetes</taxon>
        <taxon>Dacrymycetales</taxon>
        <taxon>Dacrymycetaceae</taxon>
        <taxon>Calocera</taxon>
    </lineage>
</organism>
<feature type="region of interest" description="Disordered" evidence="1">
    <location>
        <begin position="157"/>
        <end position="205"/>
    </location>
</feature>
<dbReference type="Proteomes" id="UP000076842">
    <property type="component" value="Unassembled WGS sequence"/>
</dbReference>
<dbReference type="AlphaFoldDB" id="A0A165CG51"/>
<feature type="compositionally biased region" description="Basic and acidic residues" evidence="1">
    <location>
        <begin position="168"/>
        <end position="177"/>
    </location>
</feature>
<protein>
    <submittedName>
        <fullName evidence="2">Uncharacterized protein</fullName>
    </submittedName>
</protein>
<evidence type="ECO:0000313" key="3">
    <source>
        <dbReference type="Proteomes" id="UP000076842"/>
    </source>
</evidence>
<dbReference type="InParanoid" id="A0A165CG51"/>
<proteinExistence type="predicted"/>